<evidence type="ECO:0000313" key="1">
    <source>
        <dbReference type="EMBL" id="KAL2839520.1"/>
    </source>
</evidence>
<name>A0ABR4JHJ0_9EURO</name>
<protein>
    <submittedName>
        <fullName evidence="1">Uncharacterized protein</fullName>
    </submittedName>
</protein>
<accession>A0ABR4JHJ0</accession>
<comment type="caution">
    <text evidence="1">The sequence shown here is derived from an EMBL/GenBank/DDBJ whole genome shotgun (WGS) entry which is preliminary data.</text>
</comment>
<dbReference type="Proteomes" id="UP001610446">
    <property type="component" value="Unassembled WGS sequence"/>
</dbReference>
<dbReference type="EMBL" id="JBFXLU010000132">
    <property type="protein sequence ID" value="KAL2839520.1"/>
    <property type="molecule type" value="Genomic_DNA"/>
</dbReference>
<sequence>MRYRHTLSSTINRACIIPARLPRLSYHTRFRSRRFERTSRDDPVLFADTLTGLEKSTNPGAPVSGLISEWNPRSGGLRYMHTIPIPCYRGCRMLSLDTPTLAPETNDAGRRGLRSSTNFSLVLPSITAERVLVACAYVRDPPPNPYQLASDFTRVYSRKSTCAMACPGSWAMLCCASEGQMPCHAGARLFLWAFEICKQLQWSDIPE</sequence>
<evidence type="ECO:0000313" key="2">
    <source>
        <dbReference type="Proteomes" id="UP001610446"/>
    </source>
</evidence>
<gene>
    <name evidence="1" type="ORF">BJY01DRAFT_28276</name>
</gene>
<reference evidence="1 2" key="1">
    <citation type="submission" date="2024-07" db="EMBL/GenBank/DDBJ databases">
        <title>Section-level genome sequencing and comparative genomics of Aspergillus sections Usti and Cavernicolus.</title>
        <authorList>
            <consortium name="Lawrence Berkeley National Laboratory"/>
            <person name="Nybo J.L."/>
            <person name="Vesth T.C."/>
            <person name="Theobald S."/>
            <person name="Frisvad J.C."/>
            <person name="Larsen T.O."/>
            <person name="Kjaerboelling I."/>
            <person name="Rothschild-Mancinelli K."/>
            <person name="Lyhne E.K."/>
            <person name="Kogle M.E."/>
            <person name="Barry K."/>
            <person name="Clum A."/>
            <person name="Na H."/>
            <person name="Ledsgaard L."/>
            <person name="Lin J."/>
            <person name="Lipzen A."/>
            <person name="Kuo A."/>
            <person name="Riley R."/>
            <person name="Mondo S."/>
            <person name="Labutti K."/>
            <person name="Haridas S."/>
            <person name="Pangalinan J."/>
            <person name="Salamov A.A."/>
            <person name="Simmons B.A."/>
            <person name="Magnuson J.K."/>
            <person name="Chen J."/>
            <person name="Drula E."/>
            <person name="Henrissat B."/>
            <person name="Wiebenga A."/>
            <person name="Lubbers R.J."/>
            <person name="Gomes A.C."/>
            <person name="Makela M.R."/>
            <person name="Stajich J."/>
            <person name="Grigoriev I.V."/>
            <person name="Mortensen U.H."/>
            <person name="De Vries R.P."/>
            <person name="Baker S.E."/>
            <person name="Andersen M.R."/>
        </authorList>
    </citation>
    <scope>NUCLEOTIDE SEQUENCE [LARGE SCALE GENOMIC DNA]</scope>
    <source>
        <strain evidence="1 2">CBS 123904</strain>
    </source>
</reference>
<proteinExistence type="predicted"/>
<organism evidence="1 2">
    <name type="scientific">Aspergillus pseudoustus</name>
    <dbReference type="NCBI Taxonomy" id="1810923"/>
    <lineage>
        <taxon>Eukaryota</taxon>
        <taxon>Fungi</taxon>
        <taxon>Dikarya</taxon>
        <taxon>Ascomycota</taxon>
        <taxon>Pezizomycotina</taxon>
        <taxon>Eurotiomycetes</taxon>
        <taxon>Eurotiomycetidae</taxon>
        <taxon>Eurotiales</taxon>
        <taxon>Aspergillaceae</taxon>
        <taxon>Aspergillus</taxon>
        <taxon>Aspergillus subgen. Nidulantes</taxon>
    </lineage>
</organism>
<keyword evidence="2" id="KW-1185">Reference proteome</keyword>